<feature type="compositionally biased region" description="Basic and acidic residues" evidence="5">
    <location>
        <begin position="104"/>
        <end position="174"/>
    </location>
</feature>
<feature type="region of interest" description="Disordered" evidence="5">
    <location>
        <begin position="96"/>
        <end position="190"/>
    </location>
</feature>
<keyword evidence="3" id="KW-0378">Hydrolase</keyword>
<evidence type="ECO:0000256" key="1">
    <source>
        <dbReference type="ARBA" id="ARBA00007074"/>
    </source>
</evidence>
<dbReference type="InterPro" id="IPR038765">
    <property type="entry name" value="Papain-like_cys_pep_sf"/>
</dbReference>
<dbReference type="KEGG" id="dva:DAD186_04310"/>
<dbReference type="GO" id="GO:0008234">
    <property type="term" value="F:cysteine-type peptidase activity"/>
    <property type="evidence" value="ECO:0007669"/>
    <property type="project" value="UniProtKB-KW"/>
</dbReference>
<dbReference type="GO" id="GO:0006508">
    <property type="term" value="P:proteolysis"/>
    <property type="evidence" value="ECO:0007669"/>
    <property type="project" value="UniProtKB-KW"/>
</dbReference>
<evidence type="ECO:0000313" key="8">
    <source>
        <dbReference type="EMBL" id="ANP26986.1"/>
    </source>
</evidence>
<feature type="signal peptide" evidence="6">
    <location>
        <begin position="1"/>
        <end position="45"/>
    </location>
</feature>
<protein>
    <recommendedName>
        <fullName evidence="7">NlpC/P60 domain-containing protein</fullName>
    </recommendedName>
</protein>
<dbReference type="InterPro" id="IPR000064">
    <property type="entry name" value="NLP_P60_dom"/>
</dbReference>
<feature type="domain" description="NlpC/P60" evidence="7">
    <location>
        <begin position="188"/>
        <end position="300"/>
    </location>
</feature>
<evidence type="ECO:0000259" key="7">
    <source>
        <dbReference type="PROSITE" id="PS51935"/>
    </source>
</evidence>
<accession>A0A1B0ZGA8</accession>
<feature type="chain" id="PRO_5038529393" description="NlpC/P60 domain-containing protein" evidence="6">
    <location>
        <begin position="46"/>
        <end position="300"/>
    </location>
</feature>
<evidence type="ECO:0000313" key="9">
    <source>
        <dbReference type="Proteomes" id="UP000092596"/>
    </source>
</evidence>
<reference evidence="8 9" key="1">
    <citation type="submission" date="2015-06" db="EMBL/GenBank/DDBJ databases">
        <title>Investigation of pathophysiology for high-risk pregnancy and development of treatment modality based on it.</title>
        <authorList>
            <person name="Kim B.-C."/>
            <person name="Lim S."/>
        </authorList>
    </citation>
    <scope>NUCLEOTIDE SEQUENCE [LARGE SCALE GENOMIC DNA]</scope>
    <source>
        <strain evidence="8 9">AD1-86</strain>
    </source>
</reference>
<dbReference type="InterPro" id="IPR051202">
    <property type="entry name" value="Peptidase_C40"/>
</dbReference>
<dbReference type="PANTHER" id="PTHR47053">
    <property type="entry name" value="MUREIN DD-ENDOPEPTIDASE MEPH-RELATED"/>
    <property type="match status" value="1"/>
</dbReference>
<keyword evidence="4" id="KW-0788">Thiol protease</keyword>
<dbReference type="AlphaFoldDB" id="A0A1B0ZGA8"/>
<dbReference type="Gene3D" id="3.90.1720.10">
    <property type="entry name" value="endopeptidase domain like (from Nostoc punctiforme)"/>
    <property type="match status" value="1"/>
</dbReference>
<evidence type="ECO:0000256" key="2">
    <source>
        <dbReference type="ARBA" id="ARBA00022670"/>
    </source>
</evidence>
<evidence type="ECO:0000256" key="4">
    <source>
        <dbReference type="ARBA" id="ARBA00022807"/>
    </source>
</evidence>
<dbReference type="PROSITE" id="PS51935">
    <property type="entry name" value="NLPC_P60"/>
    <property type="match status" value="1"/>
</dbReference>
<keyword evidence="6" id="KW-0732">Signal</keyword>
<dbReference type="STRING" id="1630135.DAD186_04310"/>
<dbReference type="Proteomes" id="UP000092596">
    <property type="component" value="Chromosome"/>
</dbReference>
<evidence type="ECO:0000256" key="6">
    <source>
        <dbReference type="SAM" id="SignalP"/>
    </source>
</evidence>
<dbReference type="PANTHER" id="PTHR47053:SF1">
    <property type="entry name" value="MUREIN DD-ENDOPEPTIDASE MEPH-RELATED"/>
    <property type="match status" value="1"/>
</dbReference>
<sequence length="300" mass="32552">MSNRSAKTHRRQMRPVTPVARATRGTAGVAFAATFVLTGTTGALADGTTQADAAAESANIIAPVTAPAVTIPAAQKHDDAAFGVFSAEAATLKPKAPVVAVEEADSHDADAEENTRDEDSRNREDERSNRDEERSNRDEGRSNRDEERSNRNNERSNRDDRNQDEQDSRAQDEGETHDEETEEAASPAVAGSSIFATAKSGIGVRYVFGGSSRSGWDCSGFTSWVYRQHGINLPHSAGAQARMGKRISKSQARPGDLVYYPGHVGIYAGNGMILDAGNSRKDTSLRKMWKANWSYHRIVD</sequence>
<evidence type="ECO:0000256" key="3">
    <source>
        <dbReference type="ARBA" id="ARBA00022801"/>
    </source>
</evidence>
<organism evidence="8 9">
    <name type="scientific">Dermabacter vaginalis</name>
    <dbReference type="NCBI Taxonomy" id="1630135"/>
    <lineage>
        <taxon>Bacteria</taxon>
        <taxon>Bacillati</taxon>
        <taxon>Actinomycetota</taxon>
        <taxon>Actinomycetes</taxon>
        <taxon>Micrococcales</taxon>
        <taxon>Dermabacteraceae</taxon>
        <taxon>Dermabacter</taxon>
    </lineage>
</organism>
<gene>
    <name evidence="8" type="ORF">DAD186_04310</name>
</gene>
<evidence type="ECO:0000256" key="5">
    <source>
        <dbReference type="SAM" id="MobiDB-lite"/>
    </source>
</evidence>
<dbReference type="EMBL" id="CP012117">
    <property type="protein sequence ID" value="ANP26986.1"/>
    <property type="molecule type" value="Genomic_DNA"/>
</dbReference>
<comment type="similarity">
    <text evidence="1">Belongs to the peptidase C40 family.</text>
</comment>
<proteinExistence type="inferred from homology"/>
<name>A0A1B0ZGA8_9MICO</name>
<dbReference type="Pfam" id="PF00877">
    <property type="entry name" value="NLPC_P60"/>
    <property type="match status" value="1"/>
</dbReference>
<keyword evidence="2" id="KW-0645">Protease</keyword>
<dbReference type="SUPFAM" id="SSF54001">
    <property type="entry name" value="Cysteine proteinases"/>
    <property type="match status" value="1"/>
</dbReference>